<protein>
    <recommendedName>
        <fullName evidence="2">Imm-5-like domain-containing protein</fullName>
    </recommendedName>
</protein>
<dbReference type="Pfam" id="PF21805">
    <property type="entry name" value="Imm5_like"/>
    <property type="match status" value="1"/>
</dbReference>
<evidence type="ECO:0000313" key="3">
    <source>
        <dbReference type="EMBL" id="MBW5423843.1"/>
    </source>
</evidence>
<dbReference type="InterPro" id="IPR048667">
    <property type="entry name" value="Imm5-like"/>
</dbReference>
<reference evidence="3 4" key="1">
    <citation type="submission" date="2019-11" db="EMBL/GenBank/DDBJ databases">
        <authorList>
            <person name="Ay H."/>
        </authorList>
    </citation>
    <scope>NUCLEOTIDE SEQUENCE [LARGE SCALE GENOMIC DNA]</scope>
    <source>
        <strain evidence="3 4">BG9H</strain>
    </source>
</reference>
<evidence type="ECO:0000313" key="4">
    <source>
        <dbReference type="Proteomes" id="UP001197114"/>
    </source>
</evidence>
<keyword evidence="4" id="KW-1185">Reference proteome</keyword>
<proteinExistence type="predicted"/>
<dbReference type="EMBL" id="WMBF01000233">
    <property type="protein sequence ID" value="MBW5423843.1"/>
    <property type="molecule type" value="Genomic_DNA"/>
</dbReference>
<gene>
    <name evidence="3" type="ORF">GKQ77_20130</name>
</gene>
<evidence type="ECO:0000259" key="2">
    <source>
        <dbReference type="Pfam" id="PF21805"/>
    </source>
</evidence>
<feature type="domain" description="Imm-5-like" evidence="2">
    <location>
        <begin position="25"/>
        <end position="160"/>
    </location>
</feature>
<organism evidence="3 4">
    <name type="scientific">Streptomyces anatolicus</name>
    <dbReference type="NCBI Taxonomy" id="2675858"/>
    <lineage>
        <taxon>Bacteria</taxon>
        <taxon>Bacillati</taxon>
        <taxon>Actinomycetota</taxon>
        <taxon>Actinomycetes</taxon>
        <taxon>Kitasatosporales</taxon>
        <taxon>Streptomycetaceae</taxon>
        <taxon>Streptomyces</taxon>
    </lineage>
</organism>
<dbReference type="RefSeq" id="WP_219690327.1">
    <property type="nucleotide sequence ID" value="NZ_WMBF01000233.1"/>
</dbReference>
<dbReference type="Proteomes" id="UP001197114">
    <property type="component" value="Unassembled WGS sequence"/>
</dbReference>
<name>A0ABS6YQY7_9ACTN</name>
<accession>A0ABS6YQY7</accession>
<feature type="region of interest" description="Disordered" evidence="1">
    <location>
        <begin position="1"/>
        <end position="28"/>
    </location>
</feature>
<sequence>MSSEKTRESRESKASRENKGVQEFTLSEEDRRSVTLWAVTCATRALPLFEARAPSDTRPREAVEAARAFALGDRRTVRLRTAAWGAYAAAREVGDPAAAAAARAAGGAAGAPYLHPLATPHQLKHVLGPAMYQARARECAEGDDPGVGDEEVRWALERVPPEVRVVVARMPAGRPGRTRLGALHRRLEAGLRACREGYR</sequence>
<comment type="caution">
    <text evidence="3">The sequence shown here is derived from an EMBL/GenBank/DDBJ whole genome shotgun (WGS) entry which is preliminary data.</text>
</comment>
<evidence type="ECO:0000256" key="1">
    <source>
        <dbReference type="SAM" id="MobiDB-lite"/>
    </source>
</evidence>
<feature type="compositionally biased region" description="Basic and acidic residues" evidence="1">
    <location>
        <begin position="1"/>
        <end position="20"/>
    </location>
</feature>